<evidence type="ECO:0000256" key="1">
    <source>
        <dbReference type="ARBA" id="ARBA00006068"/>
    </source>
</evidence>
<dbReference type="AlphaFoldDB" id="E6MGU2"/>
<evidence type="ECO:0000256" key="2">
    <source>
        <dbReference type="SAM" id="MobiDB-lite"/>
    </source>
</evidence>
<evidence type="ECO:0000256" key="3">
    <source>
        <dbReference type="SAM" id="Phobius"/>
    </source>
</evidence>
<dbReference type="OrthoDB" id="27330at2"/>
<feature type="transmembrane region" description="Helical" evidence="3">
    <location>
        <begin position="127"/>
        <end position="146"/>
    </location>
</feature>
<dbReference type="PANTHER" id="PTHR33392">
    <property type="entry name" value="POLYISOPRENYL-TEICHOIC ACID--PEPTIDOGLYCAN TEICHOIC ACID TRANSFERASE TAGU"/>
    <property type="match status" value="1"/>
</dbReference>
<dbReference type="EMBL" id="AEQN01000016">
    <property type="protein sequence ID" value="EFV01832.1"/>
    <property type="molecule type" value="Genomic_DNA"/>
</dbReference>
<feature type="domain" description="Cell envelope-related transcriptional attenuator" evidence="4">
    <location>
        <begin position="192"/>
        <end position="365"/>
    </location>
</feature>
<dbReference type="RefSeq" id="WP_006598649.1">
    <property type="nucleotide sequence ID" value="NZ_GL622359.1"/>
</dbReference>
<comment type="caution">
    <text evidence="5">The sequence shown here is derived from an EMBL/GenBank/DDBJ whole genome shotgun (WGS) entry which is preliminary data.</text>
</comment>
<gene>
    <name evidence="5" type="ORF">HMP0721_1225</name>
</gene>
<comment type="similarity">
    <text evidence="1">Belongs to the LytR/CpsA/Psr (LCP) family.</text>
</comment>
<reference evidence="5 6" key="1">
    <citation type="submission" date="2010-12" db="EMBL/GenBank/DDBJ databases">
        <authorList>
            <person name="Muzny D."/>
            <person name="Qin X."/>
            <person name="Deng J."/>
            <person name="Jiang H."/>
            <person name="Liu Y."/>
            <person name="Qu J."/>
            <person name="Song X.-Z."/>
            <person name="Zhang L."/>
            <person name="Thornton R."/>
            <person name="Coyle M."/>
            <person name="Francisco L."/>
            <person name="Jackson L."/>
            <person name="Javaid M."/>
            <person name="Korchina V."/>
            <person name="Kovar C."/>
            <person name="Mata R."/>
            <person name="Mathew T."/>
            <person name="Ngo R."/>
            <person name="Nguyen L."/>
            <person name="Nguyen N."/>
            <person name="Okwuonu G."/>
            <person name="Ongeri F."/>
            <person name="Pham C."/>
            <person name="Simmons D."/>
            <person name="Wilczek-Boney K."/>
            <person name="Hale W."/>
            <person name="Jakkamsetti A."/>
            <person name="Pham P."/>
            <person name="Ruth R."/>
            <person name="San Lucas F."/>
            <person name="Warren J."/>
            <person name="Zhang J."/>
            <person name="Zhao Z."/>
            <person name="Zhou C."/>
            <person name="Zhu D."/>
            <person name="Lee S."/>
            <person name="Bess C."/>
            <person name="Blankenburg K."/>
            <person name="Forbes L."/>
            <person name="Fu Q."/>
            <person name="Gubbala S."/>
            <person name="Hirani K."/>
            <person name="Jayaseelan J.C."/>
            <person name="Lara F."/>
            <person name="Munidasa M."/>
            <person name="Palculict T."/>
            <person name="Patil S."/>
            <person name="Pu L.-L."/>
            <person name="Saada N."/>
            <person name="Tang L."/>
            <person name="Weissenberger G."/>
            <person name="Zhu Y."/>
            <person name="Hemphill L."/>
            <person name="Shang Y."/>
            <person name="Youmans B."/>
            <person name="Ayvaz T."/>
            <person name="Ross M."/>
            <person name="Santibanez J."/>
            <person name="Aqrawi P."/>
            <person name="Gross S."/>
            <person name="Joshi V."/>
            <person name="Fowler G."/>
            <person name="Nazareth L."/>
            <person name="Reid J."/>
            <person name="Worley K."/>
            <person name="Petrosino J."/>
            <person name="Highlander S."/>
            <person name="Gibbs R."/>
        </authorList>
    </citation>
    <scope>NUCLEOTIDE SEQUENCE [LARGE SCALE GENOMIC DNA]</scope>
    <source>
        <strain evidence="5 6">ATCC 23263</strain>
    </source>
</reference>
<organism evidence="5 6">
    <name type="scientific">Pseudoramibacter alactolyticus ATCC 23263</name>
    <dbReference type="NCBI Taxonomy" id="887929"/>
    <lineage>
        <taxon>Bacteria</taxon>
        <taxon>Bacillati</taxon>
        <taxon>Bacillota</taxon>
        <taxon>Clostridia</taxon>
        <taxon>Eubacteriales</taxon>
        <taxon>Eubacteriaceae</taxon>
        <taxon>Pseudoramibacter</taxon>
    </lineage>
</organism>
<dbReference type="HOGENOM" id="CLU_016455_1_3_9"/>
<dbReference type="eggNOG" id="COG1316">
    <property type="taxonomic scope" value="Bacteria"/>
</dbReference>
<feature type="compositionally biased region" description="Basic residues" evidence="2">
    <location>
        <begin position="106"/>
        <end position="118"/>
    </location>
</feature>
<dbReference type="PANTHER" id="PTHR33392:SF6">
    <property type="entry name" value="POLYISOPRENYL-TEICHOIC ACID--PEPTIDOGLYCAN TEICHOIC ACID TRANSFERASE TAGU"/>
    <property type="match status" value="1"/>
</dbReference>
<keyword evidence="3" id="KW-0472">Membrane</keyword>
<protein>
    <submittedName>
        <fullName evidence="5">Cell envelope-like function transcriptional attenuator common domain protein</fullName>
    </submittedName>
</protein>
<dbReference type="NCBIfam" id="TIGR00350">
    <property type="entry name" value="lytR_cpsA_psr"/>
    <property type="match status" value="1"/>
</dbReference>
<feature type="compositionally biased region" description="Basic residues" evidence="2">
    <location>
        <begin position="1"/>
        <end position="10"/>
    </location>
</feature>
<feature type="compositionally biased region" description="Polar residues" evidence="2">
    <location>
        <begin position="14"/>
        <end position="35"/>
    </location>
</feature>
<name>E6MGU2_9FIRM</name>
<dbReference type="STRING" id="887929.HMP0721_1225"/>
<feature type="compositionally biased region" description="Polar residues" evidence="2">
    <location>
        <begin position="79"/>
        <end position="89"/>
    </location>
</feature>
<dbReference type="InterPro" id="IPR050922">
    <property type="entry name" value="LytR/CpsA/Psr_CW_biosynth"/>
</dbReference>
<dbReference type="Gene3D" id="3.40.630.190">
    <property type="entry name" value="LCP protein"/>
    <property type="match status" value="1"/>
</dbReference>
<feature type="region of interest" description="Disordered" evidence="2">
    <location>
        <begin position="1"/>
        <end position="118"/>
    </location>
</feature>
<feature type="compositionally biased region" description="Basic and acidic residues" evidence="2">
    <location>
        <begin position="43"/>
        <end position="57"/>
    </location>
</feature>
<proteinExistence type="inferred from homology"/>
<evidence type="ECO:0000313" key="6">
    <source>
        <dbReference type="Proteomes" id="UP000004754"/>
    </source>
</evidence>
<sequence>MDQPRKRTSRQVRSDQPASSRTTGTGRRQNAAQTPPQRPAAGDYRRPAPRRTNDAPARRKRQRPASSRTVSGQRPRPPQNTSRPVSAQSRRPLPRRDGQRPLGSRRPSRKLPPAKRRPSFLKAHRRGLLTFLLILVALLGVGYFLLTRTKPLVFASDKYGISAEAAAQARRHRIRNVLLLGTDGRNNVDGSRSDTLMILSGDFEHKSLKISSILRDSYVSIPGHGYGKLNAAYSYGSADSAADDQKIENGAALALKTVNRNFDTAMTDYVVVDFSCVIKMVDAVGGVKVDIKSEAERESLNANVGDINANVSGHAASGPVRGIGTQKLNGVQALAYARIRHVGNGDFERTQRQRAVLNQVFAKAKKLSLIKQYKLYKAIKPYIHTSMSGREIFKYLFNVALIRGAGIKQQQIPDSNLTSVGMLRGVSYVFPKTLENNIIALHNFIYEEDYTPSDTATGISTHIQNVWPY</sequence>
<evidence type="ECO:0000259" key="4">
    <source>
        <dbReference type="Pfam" id="PF03816"/>
    </source>
</evidence>
<keyword evidence="3" id="KW-0812">Transmembrane</keyword>
<keyword evidence="6" id="KW-1185">Reference proteome</keyword>
<dbReference type="Pfam" id="PF03816">
    <property type="entry name" value="LytR_cpsA_psr"/>
    <property type="match status" value="1"/>
</dbReference>
<accession>E6MGU2</accession>
<evidence type="ECO:0000313" key="5">
    <source>
        <dbReference type="EMBL" id="EFV01832.1"/>
    </source>
</evidence>
<dbReference type="Proteomes" id="UP000004754">
    <property type="component" value="Unassembled WGS sequence"/>
</dbReference>
<keyword evidence="3" id="KW-1133">Transmembrane helix</keyword>
<dbReference type="InterPro" id="IPR004474">
    <property type="entry name" value="LytR_CpsA_psr"/>
</dbReference>